<organism evidence="1 2">
    <name type="scientific">Aspergillus viridinutans</name>
    <dbReference type="NCBI Taxonomy" id="75553"/>
    <lineage>
        <taxon>Eukaryota</taxon>
        <taxon>Fungi</taxon>
        <taxon>Dikarya</taxon>
        <taxon>Ascomycota</taxon>
        <taxon>Pezizomycotina</taxon>
        <taxon>Eurotiomycetes</taxon>
        <taxon>Eurotiomycetidae</taxon>
        <taxon>Eurotiales</taxon>
        <taxon>Aspergillaceae</taxon>
        <taxon>Aspergillus</taxon>
        <taxon>Aspergillus subgen. Fumigati</taxon>
    </lineage>
</organism>
<dbReference type="OrthoDB" id="1046782at2759"/>
<proteinExistence type="predicted"/>
<gene>
    <name evidence="1" type="ORF">Aspvir_006272</name>
</gene>
<name>A0A9P3BX37_ASPVI</name>
<dbReference type="AlphaFoldDB" id="A0A9P3BX37"/>
<reference evidence="1 2" key="1">
    <citation type="submission" date="2021-02" db="EMBL/GenBank/DDBJ databases">
        <title>Pan-genome distribution and transcriptional activeness of fungal secondary metabolism genes in Aspergillus section Fumigati.</title>
        <authorList>
            <person name="Takahashi H."/>
            <person name="Umemura M."/>
            <person name="Ninomiya A."/>
            <person name="Kusuya Y."/>
            <person name="Urayama S."/>
            <person name="Shimizu M."/>
            <person name="Watanabe A."/>
            <person name="Kamei K."/>
            <person name="Yaguchi T."/>
            <person name="Hagiwara D."/>
        </authorList>
    </citation>
    <scope>NUCLEOTIDE SEQUENCE [LARGE SCALE GENOMIC DNA]</scope>
    <source>
        <strain evidence="1 2">IFM 47045</strain>
    </source>
</reference>
<dbReference type="EMBL" id="BOPL01000004">
    <property type="protein sequence ID" value="GIK02223.1"/>
    <property type="molecule type" value="Genomic_DNA"/>
</dbReference>
<sequence>MEMTSGETAGKKLWWCNPISSRSSAGKTMGNPITSGPCTTLILSYSDDDDNPDCEEDTSNPCDLSLYFSSWEALQAAKDIPELCMPMYAMQVLMDTLNTALQNYTDVNNGYDEKFGYYVKYLRDMVPESINAVIKDNGKYVQCSQVIKGGWSEPRSCFIPIVSDAWTVKYTFVDEQGFYDELQSKYGIQRDWVEVSDVVNEDKLCTPNPRSGGIVCHNIKQTNQNIPHAKADFTIPNPKDSIADALPRFQALQRDVVLTWADLSFFLWDGDGADAVEALSTPVFMLLQAVESMATVKAIGEKEKEKEDEEKKNLIITIISAVLLIFPFAGEIVGSVAGVAWITDAALLADVTANLALAGYDIVTNPKSAPMDLLNILFSGTGRTGANLAKVASVRRGIKADDLAKFGSVFKENDDLLQGLIRVCKT</sequence>
<protein>
    <submittedName>
        <fullName evidence="1">Uncharacterized protein</fullName>
    </submittedName>
</protein>
<evidence type="ECO:0000313" key="1">
    <source>
        <dbReference type="EMBL" id="GIK02223.1"/>
    </source>
</evidence>
<dbReference type="RefSeq" id="XP_043125409.1">
    <property type="nucleotide sequence ID" value="XM_043269474.1"/>
</dbReference>
<evidence type="ECO:0000313" key="2">
    <source>
        <dbReference type="Proteomes" id="UP000710440"/>
    </source>
</evidence>
<dbReference type="Proteomes" id="UP000710440">
    <property type="component" value="Unassembled WGS sequence"/>
</dbReference>
<accession>A0A9P3BX37</accession>
<keyword evidence="2" id="KW-1185">Reference proteome</keyword>
<comment type="caution">
    <text evidence="1">The sequence shown here is derived from an EMBL/GenBank/DDBJ whole genome shotgun (WGS) entry which is preliminary data.</text>
</comment>
<dbReference type="GeneID" id="66934254"/>